<feature type="compositionally biased region" description="Polar residues" evidence="3">
    <location>
        <begin position="860"/>
        <end position="869"/>
    </location>
</feature>
<feature type="region of interest" description="Disordered" evidence="3">
    <location>
        <begin position="819"/>
        <end position="930"/>
    </location>
</feature>
<dbReference type="GO" id="GO:0005634">
    <property type="term" value="C:nucleus"/>
    <property type="evidence" value="ECO:0007669"/>
    <property type="project" value="UniProtKB-SubCell"/>
</dbReference>
<dbReference type="RefSeq" id="XP_020099847.1">
    <property type="nucleotide sequence ID" value="XM_020244258.1"/>
</dbReference>
<feature type="region of interest" description="Disordered" evidence="3">
    <location>
        <begin position="743"/>
        <end position="767"/>
    </location>
</feature>
<protein>
    <submittedName>
        <fullName evidence="6 7">Nodulin homeobox isoform X1</fullName>
    </submittedName>
</protein>
<dbReference type="PROSITE" id="PS50071">
    <property type="entry name" value="HOMEOBOX_2"/>
    <property type="match status" value="1"/>
</dbReference>
<name>A0A6P5FW08_ANACO</name>
<proteinExistence type="predicted"/>
<reference evidence="6 7" key="2">
    <citation type="submission" date="2025-04" db="UniProtKB">
        <authorList>
            <consortium name="RefSeq"/>
        </authorList>
    </citation>
    <scope>IDENTIFICATION</scope>
    <source>
        <tissue evidence="6 7">Leaf</tissue>
    </source>
</reference>
<dbReference type="RefSeq" id="XP_020099848.1">
    <property type="nucleotide sequence ID" value="XM_020244259.1"/>
</dbReference>
<dbReference type="SMART" id="SM00389">
    <property type="entry name" value="HOX"/>
    <property type="match status" value="1"/>
</dbReference>
<dbReference type="GeneID" id="109718191"/>
<dbReference type="Proteomes" id="UP000515123">
    <property type="component" value="Linkage group 12"/>
</dbReference>
<evidence type="ECO:0000256" key="1">
    <source>
        <dbReference type="ARBA" id="ARBA00004123"/>
    </source>
</evidence>
<feature type="compositionally biased region" description="Basic and acidic residues" evidence="3">
    <location>
        <begin position="823"/>
        <end position="837"/>
    </location>
</feature>
<dbReference type="PANTHER" id="PTHR35743:SF1">
    <property type="entry name" value="NODULIN HOMEOBOX"/>
    <property type="match status" value="1"/>
</dbReference>
<dbReference type="InterPro" id="IPR001356">
    <property type="entry name" value="HD"/>
</dbReference>
<dbReference type="GO" id="GO:0003697">
    <property type="term" value="F:single-stranded DNA binding"/>
    <property type="evidence" value="ECO:0007669"/>
    <property type="project" value="InterPro"/>
</dbReference>
<evidence type="ECO:0000256" key="2">
    <source>
        <dbReference type="PROSITE-ProRule" id="PRU00108"/>
    </source>
</evidence>
<accession>A0A6P5FW08</accession>
<dbReference type="Pfam" id="PF25246">
    <property type="entry name" value="Nodulin_N"/>
    <property type="match status" value="2"/>
</dbReference>
<feature type="compositionally biased region" description="Basic and acidic residues" evidence="3">
    <location>
        <begin position="743"/>
        <end position="756"/>
    </location>
</feature>
<reference evidence="5" key="1">
    <citation type="journal article" date="2015" name="Nat. Genet.">
        <title>The pineapple genome and the evolution of CAM photosynthesis.</title>
        <authorList>
            <person name="Ming R."/>
            <person name="VanBuren R."/>
            <person name="Wai C.M."/>
            <person name="Tang H."/>
            <person name="Schatz M.C."/>
            <person name="Bowers J.E."/>
            <person name="Lyons E."/>
            <person name="Wang M.L."/>
            <person name="Chen J."/>
            <person name="Biggers E."/>
            <person name="Zhang J."/>
            <person name="Huang L."/>
            <person name="Zhang L."/>
            <person name="Miao W."/>
            <person name="Zhang J."/>
            <person name="Ye Z."/>
            <person name="Miao C."/>
            <person name="Lin Z."/>
            <person name="Wang H."/>
            <person name="Zhou H."/>
            <person name="Yim W.C."/>
            <person name="Priest H.D."/>
            <person name="Zheng C."/>
            <person name="Woodhouse M."/>
            <person name="Edger P.P."/>
            <person name="Guyot R."/>
            <person name="Guo H.B."/>
            <person name="Guo H."/>
            <person name="Zheng G."/>
            <person name="Singh R."/>
            <person name="Sharma A."/>
            <person name="Min X."/>
            <person name="Zheng Y."/>
            <person name="Lee H."/>
            <person name="Gurtowski J."/>
            <person name="Sedlazeck F.J."/>
            <person name="Harkess A."/>
            <person name="McKain M.R."/>
            <person name="Liao Z."/>
            <person name="Fang J."/>
            <person name="Liu J."/>
            <person name="Zhang X."/>
            <person name="Zhang Q."/>
            <person name="Hu W."/>
            <person name="Qin Y."/>
            <person name="Wang K."/>
            <person name="Chen L.Y."/>
            <person name="Shirley N."/>
            <person name="Lin Y.R."/>
            <person name="Liu L.Y."/>
            <person name="Hernandez A.G."/>
            <person name="Wright C.L."/>
            <person name="Bulone V."/>
            <person name="Tuskan G.A."/>
            <person name="Heath K."/>
            <person name="Zee F."/>
            <person name="Moore P.H."/>
            <person name="Sunkar R."/>
            <person name="Leebens-Mack J.H."/>
            <person name="Mockler T."/>
            <person name="Bennetzen J.L."/>
            <person name="Freeling M."/>
            <person name="Sankoff D."/>
            <person name="Paterson A.H."/>
            <person name="Zhu X."/>
            <person name="Yang X."/>
            <person name="Smith J.A."/>
            <person name="Cushman J.C."/>
            <person name="Paull R.E."/>
            <person name="Yu Q."/>
        </authorList>
    </citation>
    <scope>NUCLEOTIDE SEQUENCE [LARGE SCALE GENOMIC DNA]</scope>
    <source>
        <strain evidence="5">cv. F153</strain>
    </source>
</reference>
<dbReference type="InterPro" id="IPR057287">
    <property type="entry name" value="Ndx_N"/>
</dbReference>
<keyword evidence="2 6" id="KW-0238">DNA-binding</keyword>
<keyword evidence="2" id="KW-0539">Nucleus</keyword>
<dbReference type="Pfam" id="PF24426">
    <property type="entry name" value="HTH_NDX"/>
    <property type="match status" value="1"/>
</dbReference>
<feature type="compositionally biased region" description="Basic and acidic residues" evidence="3">
    <location>
        <begin position="911"/>
        <end position="930"/>
    </location>
</feature>
<dbReference type="AlphaFoldDB" id="A0A6P5FW08"/>
<feature type="DNA-binding region" description="Homeobox" evidence="2">
    <location>
        <begin position="758"/>
        <end position="824"/>
    </location>
</feature>
<dbReference type="InterPro" id="IPR056560">
    <property type="entry name" value="HTH_NDX"/>
</dbReference>
<comment type="subcellular location">
    <subcellularLocation>
        <location evidence="1 2">Nucleus</location>
    </subcellularLocation>
</comment>
<evidence type="ECO:0000313" key="7">
    <source>
        <dbReference type="RefSeq" id="XP_020099848.1"/>
    </source>
</evidence>
<sequence length="930" mass="103698">MADERTSKNIDIVTAVQELNEMSSRELSKSLKESENFTVQYTTRDGFVKQIDMEKLASSLPLHLMAVILSPDRDTKMAYLLRGIRLLHTLSELATRHARLEQVLLDDVKLSEQVLDLVFFILIVLAHQKQDNHLGASPFLHSALVACSLHLLTSYLSSQWPDLVHALLAHPKVNSSFDRNFFTVSQTTEVIVYGENDFPPLHFHPTSTQTNMPILGRVDVAQVHYDLGRQVDIFMDVTFNSLHEDIRILRTKLSTLTDEVLLDKSSLPAALRTAHYICQQCEASLQFLLSLCQQKSFRDRVLRNKELSKNGGILSLARTVLRLSVPECLKESSDVVSAVSRLKAKVLSILLQLCEAENISYLDEVAGSSKSKQLGQSVALEFLDLLKTQFRREGKQPATSHERSNPRGFLLINALRLVDIFSDDSNFRCPIMTTTVPFLTEILAVPNEEFVGSWCSENLRTIEEDANLEYDPLTAAGIALVSLGESTSFLLTETNYVCPFIINSMPSVTYAQQRTSCLVKIIANLHVFVPNICKEQERDLFLREFHNYLLQEKPESSTYVPNSYLPRATSVYKNLCSLLLYAKSLIPNLLIEDDVQLLRIFTDTLQNLTHLQVGENLAAKDEGNPDDGVETIKQSLPKLSNSPDSNFNKIHKDIQDGSGKQETLNLGIDVARDPAKDLPNDFEVNQATNRNKYGSFRSIEKEICNVETNSVELNGGKMDLDVIPHGGECAKSGEYMKEIGLQEDEKAEATQGEEKQPRKRKRNIMNDKQISAIEEALLEEPEMQRNAALLQSWADKLSSQGSEITASQLKNWLNNRKARLARAAKEARHPSEAETPDKPSGPTTAQFYDSPESAGEENYVPSTRASNHPSVLKSAKAASGEDNNDIIPQPAGLAHGVQQLNSPAAKSASFKPDEPSSLVDKESKEAGKEP</sequence>
<evidence type="ECO:0000313" key="5">
    <source>
        <dbReference type="Proteomes" id="UP000515123"/>
    </source>
</evidence>
<evidence type="ECO:0000259" key="4">
    <source>
        <dbReference type="PROSITE" id="PS50071"/>
    </source>
</evidence>
<feature type="domain" description="Homeobox" evidence="4">
    <location>
        <begin position="756"/>
        <end position="823"/>
    </location>
</feature>
<organism evidence="6">
    <name type="scientific">Ananas comosus</name>
    <name type="common">Pineapple</name>
    <name type="synonym">Ananas ananas</name>
    <dbReference type="NCBI Taxonomy" id="4615"/>
    <lineage>
        <taxon>Eukaryota</taxon>
        <taxon>Viridiplantae</taxon>
        <taxon>Streptophyta</taxon>
        <taxon>Embryophyta</taxon>
        <taxon>Tracheophyta</taxon>
        <taxon>Spermatophyta</taxon>
        <taxon>Magnoliopsida</taxon>
        <taxon>Liliopsida</taxon>
        <taxon>Poales</taxon>
        <taxon>Bromeliaceae</taxon>
        <taxon>Bromelioideae</taxon>
        <taxon>Ananas</taxon>
    </lineage>
</organism>
<gene>
    <name evidence="6 7" type="primary">LOC109718191</name>
</gene>
<keyword evidence="5" id="KW-1185">Reference proteome</keyword>
<keyword evidence="2 6" id="KW-0371">Homeobox</keyword>
<dbReference type="PANTHER" id="PTHR35743">
    <property type="entry name" value="NODULIN HOMEOBOX"/>
    <property type="match status" value="1"/>
</dbReference>
<evidence type="ECO:0000256" key="3">
    <source>
        <dbReference type="SAM" id="MobiDB-lite"/>
    </source>
</evidence>
<evidence type="ECO:0000313" key="6">
    <source>
        <dbReference type="RefSeq" id="XP_020099847.1"/>
    </source>
</evidence>
<dbReference type="InterPro" id="IPR039325">
    <property type="entry name" value="NDX"/>
</dbReference>
<dbReference type="GO" id="GO:0009908">
    <property type="term" value="P:flower development"/>
    <property type="evidence" value="ECO:0007669"/>
    <property type="project" value="InterPro"/>
</dbReference>
<dbReference type="OrthoDB" id="2020792at2759"/>